<gene>
    <name evidence="2" type="ORF">MNBD_GAMMA13-677</name>
</gene>
<proteinExistence type="predicted"/>
<dbReference type="Pfam" id="PF14086">
    <property type="entry name" value="DUF4266"/>
    <property type="match status" value="1"/>
</dbReference>
<reference evidence="2" key="1">
    <citation type="submission" date="2018-06" db="EMBL/GenBank/DDBJ databases">
        <authorList>
            <person name="Zhirakovskaya E."/>
        </authorList>
    </citation>
    <scope>NUCLEOTIDE SEQUENCE</scope>
</reference>
<dbReference type="InterPro" id="IPR025362">
    <property type="entry name" value="DUF4266"/>
</dbReference>
<dbReference type="PROSITE" id="PS51257">
    <property type="entry name" value="PROKAR_LIPOPROTEIN"/>
    <property type="match status" value="1"/>
</dbReference>
<evidence type="ECO:0000313" key="2">
    <source>
        <dbReference type="EMBL" id="VAW78318.1"/>
    </source>
</evidence>
<evidence type="ECO:0000259" key="1">
    <source>
        <dbReference type="Pfam" id="PF14086"/>
    </source>
</evidence>
<organism evidence="2">
    <name type="scientific">hydrothermal vent metagenome</name>
    <dbReference type="NCBI Taxonomy" id="652676"/>
    <lineage>
        <taxon>unclassified sequences</taxon>
        <taxon>metagenomes</taxon>
        <taxon>ecological metagenomes</taxon>
    </lineage>
</organism>
<accession>A0A3B0YBS6</accession>
<dbReference type="AlphaFoldDB" id="A0A3B0YBS6"/>
<dbReference type="EMBL" id="UOFK01000149">
    <property type="protein sequence ID" value="VAW78318.1"/>
    <property type="molecule type" value="Genomic_DNA"/>
</dbReference>
<feature type="domain" description="DUF4266" evidence="1">
    <location>
        <begin position="26"/>
        <end position="74"/>
    </location>
</feature>
<protein>
    <recommendedName>
        <fullName evidence="1">DUF4266 domain-containing protein</fullName>
    </recommendedName>
</protein>
<sequence>MSTKTQLLLPLSLLLLSGCSSIQPWVKPYERAHLSDPIMTFNRDPVATFMNHVYPVREGARGAEGGHGGGCGCN</sequence>
<name>A0A3B0YBS6_9ZZZZ</name>